<keyword evidence="5" id="KW-1185">Reference proteome</keyword>
<evidence type="ECO:0000313" key="4">
    <source>
        <dbReference type="EMBL" id="WBW75063.1"/>
    </source>
</evidence>
<evidence type="ECO:0000313" key="5">
    <source>
        <dbReference type="Proteomes" id="UP001212411"/>
    </source>
</evidence>
<dbReference type="PANTHER" id="PTHR21292:SF1">
    <property type="entry name" value="EXOCYST COMPLEX COMPONENT 3"/>
    <property type="match status" value="1"/>
</dbReference>
<dbReference type="Pfam" id="PF06046">
    <property type="entry name" value="Sec6"/>
    <property type="match status" value="1"/>
</dbReference>
<dbReference type="KEGG" id="som:SOMG_04150"/>
<dbReference type="PANTHER" id="PTHR21292">
    <property type="entry name" value="EXOCYST COMPLEX COMPONENT SEC6-RELATED"/>
    <property type="match status" value="1"/>
</dbReference>
<organism evidence="4 5">
    <name type="scientific">Schizosaccharomyces osmophilus</name>
    <dbReference type="NCBI Taxonomy" id="2545709"/>
    <lineage>
        <taxon>Eukaryota</taxon>
        <taxon>Fungi</taxon>
        <taxon>Dikarya</taxon>
        <taxon>Ascomycota</taxon>
        <taxon>Taphrinomycotina</taxon>
        <taxon>Schizosaccharomycetes</taxon>
        <taxon>Schizosaccharomycetales</taxon>
        <taxon>Schizosaccharomycetaceae</taxon>
        <taxon>Schizosaccharomyces</taxon>
    </lineage>
</organism>
<dbReference type="Gene3D" id="1.10.357.70">
    <property type="entry name" value="Exocyst complex component Sec6, C-terminal domain"/>
    <property type="match status" value="1"/>
</dbReference>
<protein>
    <submittedName>
        <fullName evidence="4">Exocyst complex subunit Sec6</fullName>
    </submittedName>
</protein>
<sequence>MSLASSDELVYNKVADILRQSEDLYKLSSHVEKFEREKDTFDLHVKTELEKHTESLQRGKIALHDSHLKRQKLLNELNHMRSLCTMAHKMVEQFPLISEVSRIYKNCYATRQMIVQLQNLMQETDIIEDMIREDLEQDPTMPNLLKAHYKLTKLRTFRDDAMYQASLESRNDASTTLQSSFSNLNALSEKVDRLILNFCSNLFELLKVGNTKTIVRVFKIIEAEEASDEMLKSIRNAQSNLTDANEAPFMNLQGSSRQLRNFWSEAKEIFQASVAERFHQAWSSFVTQQSDLELEWIFDDLQYAFQVLPELASPSFDLAKVFANIYQQCLVNLVRDSISSDTPAAIFLYLINFHKEYRAFYQEHAPFSADEIQPLLEDGSNGVLVKEYTRLFTQKIQEWSDKLFQSSVEAFIKRESEPELDSDGNYGIQGTIIFFQMITQQVNIISQTNNPEVVSTVLRSIMYVMQAMQEHWKTVMRTELHKHLSDTSNTPPGLMEYLLALANDNLKCAGFMDNTLLRTIELATDSREEDLRESFGKTVDGFILLSDIGVNEIVEIISNDVKPALATLFHPGWYQSSNMKLIVDTFRDYIVDCIEHMVPGLFDVFLLESSNALTINYLRGIYNKGVTFEGPSAIQQIRSDVALAIRAFGEYMAAEHLKATFEPIEKLLLGMLDAELRSVAEYFRLLKESYWDAPLSLVEVILTNRTDLDRGTIRKMVEIVRQENAKVQQYSSNKPTIFSQITPVNATPL</sequence>
<proteinExistence type="inferred from homology"/>
<reference evidence="4 5" key="1">
    <citation type="journal article" date="2023" name="G3 (Bethesda)">
        <title>A high-quality reference genome for the fission yeast Schizosaccharomyces osmophilus.</title>
        <authorList>
            <person name="Jia G.S."/>
            <person name="Zhang W.C."/>
            <person name="Liang Y."/>
            <person name="Liu X.H."/>
            <person name="Rhind N."/>
            <person name="Pidoux A."/>
            <person name="Brysch-Herzberg M."/>
            <person name="Du L.L."/>
        </authorList>
    </citation>
    <scope>NUCLEOTIDE SEQUENCE [LARGE SCALE GENOMIC DNA]</scope>
    <source>
        <strain evidence="4 5">CBS 15793</strain>
    </source>
</reference>
<keyword evidence="3" id="KW-0268">Exocytosis</keyword>
<dbReference type="GO" id="GO:0006887">
    <property type="term" value="P:exocytosis"/>
    <property type="evidence" value="ECO:0007669"/>
    <property type="project" value="UniProtKB-KW"/>
</dbReference>
<keyword evidence="2" id="KW-0813">Transport</keyword>
<evidence type="ECO:0000256" key="2">
    <source>
        <dbReference type="ARBA" id="ARBA00022448"/>
    </source>
</evidence>
<dbReference type="GO" id="GO:0000145">
    <property type="term" value="C:exocyst"/>
    <property type="evidence" value="ECO:0007669"/>
    <property type="project" value="InterPro"/>
</dbReference>
<dbReference type="AlphaFoldDB" id="A0AAF0AZC3"/>
<dbReference type="InterPro" id="IPR010326">
    <property type="entry name" value="EXOC3/Sec6"/>
</dbReference>
<dbReference type="GeneID" id="80877626"/>
<dbReference type="Gene3D" id="1.10.357.50">
    <property type="match status" value="1"/>
</dbReference>
<evidence type="ECO:0000256" key="3">
    <source>
        <dbReference type="ARBA" id="ARBA00022483"/>
    </source>
</evidence>
<name>A0AAF0AZC3_9SCHI</name>
<dbReference type="RefSeq" id="XP_056039306.1">
    <property type="nucleotide sequence ID" value="XM_056182937.1"/>
</dbReference>
<comment type="similarity">
    <text evidence="1">Belongs to the SEC6 family.</text>
</comment>
<dbReference type="Proteomes" id="UP001212411">
    <property type="component" value="Chromosome 3"/>
</dbReference>
<dbReference type="InterPro" id="IPR016024">
    <property type="entry name" value="ARM-type_fold"/>
</dbReference>
<evidence type="ECO:0000256" key="1">
    <source>
        <dbReference type="ARBA" id="ARBA00009447"/>
    </source>
</evidence>
<dbReference type="InterPro" id="IPR042532">
    <property type="entry name" value="EXOC3/Sec6_C"/>
</dbReference>
<dbReference type="GO" id="GO:0051601">
    <property type="term" value="P:exocyst localization"/>
    <property type="evidence" value="ECO:0007669"/>
    <property type="project" value="TreeGrafter"/>
</dbReference>
<dbReference type="EMBL" id="CP115613">
    <property type="protein sequence ID" value="WBW75063.1"/>
    <property type="molecule type" value="Genomic_DNA"/>
</dbReference>
<dbReference type="SUPFAM" id="SSF48371">
    <property type="entry name" value="ARM repeat"/>
    <property type="match status" value="1"/>
</dbReference>
<dbReference type="GO" id="GO:0000149">
    <property type="term" value="F:SNARE binding"/>
    <property type="evidence" value="ECO:0007669"/>
    <property type="project" value="TreeGrafter"/>
</dbReference>
<gene>
    <name evidence="4" type="primary">sec6</name>
    <name evidence="4" type="ORF">SOMG_04150</name>
</gene>
<accession>A0AAF0AZC3</accession>